<protein>
    <submittedName>
        <fullName evidence="1">MaoC like domain-containing protein</fullName>
    </submittedName>
</protein>
<organism evidence="1 2">
    <name type="scientific">Pseudomonas pohangensis</name>
    <dbReference type="NCBI Taxonomy" id="364197"/>
    <lineage>
        <taxon>Bacteria</taxon>
        <taxon>Pseudomonadati</taxon>
        <taxon>Pseudomonadota</taxon>
        <taxon>Gammaproteobacteria</taxon>
        <taxon>Pseudomonadales</taxon>
        <taxon>Pseudomonadaceae</taxon>
        <taxon>Pseudomonas</taxon>
    </lineage>
</organism>
<accession>A0A1H2I6D2</accession>
<dbReference type="Gene3D" id="3.10.129.10">
    <property type="entry name" value="Hotdog Thioesterase"/>
    <property type="match status" value="1"/>
</dbReference>
<dbReference type="SUPFAM" id="SSF54637">
    <property type="entry name" value="Thioesterase/thiol ester dehydrase-isomerase"/>
    <property type="match status" value="1"/>
</dbReference>
<dbReference type="PANTHER" id="PTHR43841:SF3">
    <property type="entry name" value="(3R)-HYDROXYACYL-ACP DEHYDRATASE SUBUNIT HADB"/>
    <property type="match status" value="1"/>
</dbReference>
<dbReference type="PANTHER" id="PTHR43841">
    <property type="entry name" value="3-HYDROXYACYL-THIOESTER DEHYDRATASE HTDX-RELATED"/>
    <property type="match status" value="1"/>
</dbReference>
<dbReference type="STRING" id="364197.SAMN05216296_3544"/>
<feature type="non-terminal residue" evidence="1">
    <location>
        <position position="222"/>
    </location>
</feature>
<dbReference type="RefSeq" id="WP_090198514.1">
    <property type="nucleotide sequence ID" value="NZ_LT629785.1"/>
</dbReference>
<dbReference type="AlphaFoldDB" id="A0A1H2I6D2"/>
<reference evidence="2" key="1">
    <citation type="submission" date="2016-10" db="EMBL/GenBank/DDBJ databases">
        <authorList>
            <person name="Varghese N."/>
            <person name="Submissions S."/>
        </authorList>
    </citation>
    <scope>NUCLEOTIDE SEQUENCE [LARGE SCALE GENOMIC DNA]</scope>
    <source>
        <strain evidence="2">DSM 17875</strain>
    </source>
</reference>
<gene>
    <name evidence="1" type="ORF">SAMN05216296_3544</name>
</gene>
<evidence type="ECO:0000313" key="2">
    <source>
        <dbReference type="Proteomes" id="UP000243232"/>
    </source>
</evidence>
<dbReference type="InterPro" id="IPR029069">
    <property type="entry name" value="HotDog_dom_sf"/>
</dbReference>
<proteinExistence type="predicted"/>
<keyword evidence="2" id="KW-1185">Reference proteome</keyword>
<dbReference type="Proteomes" id="UP000243232">
    <property type="component" value="Chromosome I"/>
</dbReference>
<name>A0A1H2I6D2_9PSED</name>
<evidence type="ECO:0000313" key="1">
    <source>
        <dbReference type="EMBL" id="SDU39693.1"/>
    </source>
</evidence>
<sequence length="222" mass="23794">MPVMRPPSLLPTLMSTLGLFRHAHRGLAEPAQMPCIERTLPAGALDPKWLKAYCACIGLPAVPQDCLPPLTLQIAGAPLHMAILADAAFPFPALGLVHMTQGVSQSRAIPADALLSLRAFSGEARLEKRGMSFGLITEASLHGEVVWRGETRALAIDRSRQSVPAVERSSPEAIAATAGKPRCEVRLQVPEATGRHYAGIAGDLNPIHQHALLARLFGFRRA</sequence>
<dbReference type="EMBL" id="LT629785">
    <property type="protein sequence ID" value="SDU39693.1"/>
    <property type="molecule type" value="Genomic_DNA"/>
</dbReference>